<reference evidence="1" key="1">
    <citation type="submission" date="2022-05" db="EMBL/GenBank/DDBJ databases">
        <title>Genomic analysis of Brachybacterium sp. CBA3104.</title>
        <authorList>
            <person name="Roh S.W."/>
            <person name="Kim Y.B."/>
            <person name="Kim Y."/>
        </authorList>
    </citation>
    <scope>NUCLEOTIDE SEQUENCE</scope>
    <source>
        <strain evidence="1">CBA3104</strain>
    </source>
</reference>
<evidence type="ECO:0000313" key="1">
    <source>
        <dbReference type="EMBL" id="UQN30692.1"/>
    </source>
</evidence>
<accession>A0ABY4N822</accession>
<gene>
    <name evidence="1" type="ORF">M4486_05150</name>
</gene>
<evidence type="ECO:0000313" key="2">
    <source>
        <dbReference type="Proteomes" id="UP001055868"/>
    </source>
</evidence>
<dbReference type="RefSeq" id="WP_249480109.1">
    <property type="nucleotide sequence ID" value="NZ_CP097218.1"/>
</dbReference>
<dbReference type="Proteomes" id="UP001055868">
    <property type="component" value="Chromosome"/>
</dbReference>
<sequence>MTITPIPEPRAVEGIREQITTALAARRPAELELVYPAPGFGSDEVCAYCGAFESDEDAERRTREHVLHDLLAVHRAAEELAREFRVASPGRDDDVYDLLCELDQIDRADRAWGEAA</sequence>
<keyword evidence="2" id="KW-1185">Reference proteome</keyword>
<protein>
    <submittedName>
        <fullName evidence="1">Uncharacterized protein</fullName>
    </submittedName>
</protein>
<name>A0ABY4N822_9MICO</name>
<dbReference type="EMBL" id="CP097218">
    <property type="protein sequence ID" value="UQN30692.1"/>
    <property type="molecule type" value="Genomic_DNA"/>
</dbReference>
<proteinExistence type="predicted"/>
<organism evidence="1 2">
    <name type="scientific">Brachybacterium kimchii</name>
    <dbReference type="NCBI Taxonomy" id="2942909"/>
    <lineage>
        <taxon>Bacteria</taxon>
        <taxon>Bacillati</taxon>
        <taxon>Actinomycetota</taxon>
        <taxon>Actinomycetes</taxon>
        <taxon>Micrococcales</taxon>
        <taxon>Dermabacteraceae</taxon>
        <taxon>Brachybacterium</taxon>
    </lineage>
</organism>